<dbReference type="PANTHER" id="PTHR43806:SF11">
    <property type="entry name" value="CEREVISIN-RELATED"/>
    <property type="match status" value="1"/>
</dbReference>
<dbReference type="Proteomes" id="UP000547674">
    <property type="component" value="Unassembled WGS sequence"/>
</dbReference>
<accession>A0A7Y2EAQ3</accession>
<dbReference type="PRINTS" id="PR00723">
    <property type="entry name" value="SUBTILISIN"/>
</dbReference>
<evidence type="ECO:0000256" key="2">
    <source>
        <dbReference type="ARBA" id="ARBA00022670"/>
    </source>
</evidence>
<dbReference type="InterPro" id="IPR026444">
    <property type="entry name" value="Secre_tail"/>
</dbReference>
<keyword evidence="3 5" id="KW-0378">Hydrolase</keyword>
<dbReference type="SUPFAM" id="SSF63829">
    <property type="entry name" value="Calcium-dependent phosphotriesterase"/>
    <property type="match status" value="1"/>
</dbReference>
<protein>
    <submittedName>
        <fullName evidence="8">S8 family serine peptidase</fullName>
    </submittedName>
</protein>
<dbReference type="InterPro" id="IPR015500">
    <property type="entry name" value="Peptidase_S8_subtilisin-rel"/>
</dbReference>
<dbReference type="Pfam" id="PF00082">
    <property type="entry name" value="Peptidase_S8"/>
    <property type="match status" value="1"/>
</dbReference>
<dbReference type="PROSITE" id="PS00138">
    <property type="entry name" value="SUBTILASE_SER"/>
    <property type="match status" value="1"/>
</dbReference>
<gene>
    <name evidence="8" type="ORF">HKN21_16455</name>
</gene>
<dbReference type="InterPro" id="IPR023828">
    <property type="entry name" value="Peptidase_S8_Ser-AS"/>
</dbReference>
<evidence type="ECO:0000313" key="9">
    <source>
        <dbReference type="Proteomes" id="UP000547674"/>
    </source>
</evidence>
<dbReference type="InterPro" id="IPR023827">
    <property type="entry name" value="Peptidase_S8_Asp-AS"/>
</dbReference>
<name>A0A7Y2EAQ3_UNCEI</name>
<dbReference type="GO" id="GO:0004252">
    <property type="term" value="F:serine-type endopeptidase activity"/>
    <property type="evidence" value="ECO:0007669"/>
    <property type="project" value="UniProtKB-UniRule"/>
</dbReference>
<evidence type="ECO:0000256" key="1">
    <source>
        <dbReference type="ARBA" id="ARBA00011073"/>
    </source>
</evidence>
<comment type="similarity">
    <text evidence="1 5 6">Belongs to the peptidase S8 family.</text>
</comment>
<evidence type="ECO:0000256" key="6">
    <source>
        <dbReference type="RuleBase" id="RU003355"/>
    </source>
</evidence>
<dbReference type="Gene3D" id="2.60.40.4070">
    <property type="match status" value="1"/>
</dbReference>
<dbReference type="GO" id="GO:0006508">
    <property type="term" value="P:proteolysis"/>
    <property type="evidence" value="ECO:0007669"/>
    <property type="project" value="UniProtKB-KW"/>
</dbReference>
<evidence type="ECO:0000256" key="4">
    <source>
        <dbReference type="ARBA" id="ARBA00022825"/>
    </source>
</evidence>
<reference evidence="8 9" key="1">
    <citation type="submission" date="2020-03" db="EMBL/GenBank/DDBJ databases">
        <title>Metabolic flexibility allows generalist bacteria to become dominant in a frequently disturbed ecosystem.</title>
        <authorList>
            <person name="Chen Y.-J."/>
            <person name="Leung P.M."/>
            <person name="Bay S.K."/>
            <person name="Hugenholtz P."/>
            <person name="Kessler A.J."/>
            <person name="Shelley G."/>
            <person name="Waite D.W."/>
            <person name="Cook P.L."/>
            <person name="Greening C."/>
        </authorList>
    </citation>
    <scope>NUCLEOTIDE SEQUENCE [LARGE SCALE GENOMIC DNA]</scope>
    <source>
        <strain evidence="8">SS_bin_28</strain>
    </source>
</reference>
<feature type="active site" description="Charge relay system" evidence="5">
    <location>
        <position position="106"/>
    </location>
</feature>
<feature type="active site" description="Charge relay system" evidence="5">
    <location>
        <position position="351"/>
    </location>
</feature>
<dbReference type="PROSITE" id="PS00136">
    <property type="entry name" value="SUBTILASE_ASP"/>
    <property type="match status" value="1"/>
</dbReference>
<sequence>SDFSLEPLFVSKSGPLSFYAVLQFDPRGPLKNDHWLEALHNSSLVLRVQPDHKLDLAALPNDPHLTGEGKLSRQFHILNPEGVTHRTTRAWPFVPRDEEVIVAMIDSGVDWNHPDLGGDTPPGGVMWINDAEANGVEGVDDDENGFVDDWIGWDFVDATSLGTPVAQFEDGSDPDNDPRDFGGHGTEVAGLIHAISDNGEGLAGHPANIKLMPLRVGWQEPGGRQVVYMGYAAQALEYASLHGARVANCSWDSLDLIGLGAALDMAINEYDMVICGSAGNNGVTNPSLQYLAMREDCLGVAAIREDGSKAGFSNFGDWVSIAAFGVGMATTGYEWVTEESQIVVNPGGGTSFSAPIVAGHAALLRAIAPEATASEIRNAIVSTGFDLGISGLGGGLSDVAAASQALGGGWERLCGASDAHALGETLFYLEGGTPRLASGATAPAEVCKGETSVPSALPLVSTSNAVTLITSETEGQLRDASGGSLGSVALASPPKFALAGDFLGDGTQRFAIGDGSNVLLVLEDGSSTATELAGDFALADFVNEDAALDLITLDSGGALTAYDFKNDKILWTSSSNTIHAVNPVTVIRASGKAETFLLTTGIVPSVNLLSLRSGQIVDGFPRNLPGVGTPQSLSVAGFGVSGNAALVLAEANGDIHLLQLDGQLRGSVSAGSPIMGEVLCADIDGDSNADLIAATEDGSLWAWSEDLEVLAGFPRAFPASLAGAPIIMDSDSKRFVVLTDTEGSIWSIPAGLAGTPAPWPVERANAARSGTVFEDSITPVAFASLEFRSQTGLACWRVTGDAPWQQLRIRNRDHVFWSQSFSSEGCASARVDHGERLVLEGLAREGGWQFLAETNLGLPGSGLLLQPPFPNPFASEMRVSFSLPEKGGVLEIFDVRGRRVLRWDAPQGTGTWTWDGSDLEGRTVPSGVYWLRLRSGEEQSLSRILKIN</sequence>
<keyword evidence="2 5" id="KW-0645">Protease</keyword>
<dbReference type="InterPro" id="IPR036852">
    <property type="entry name" value="Peptidase_S8/S53_dom_sf"/>
</dbReference>
<dbReference type="EMBL" id="JABDJR010000659">
    <property type="protein sequence ID" value="NNF08354.1"/>
    <property type="molecule type" value="Genomic_DNA"/>
</dbReference>
<comment type="caution">
    <text evidence="8">The sequence shown here is derived from an EMBL/GenBank/DDBJ whole genome shotgun (WGS) entry which is preliminary data.</text>
</comment>
<organism evidence="8 9">
    <name type="scientific">Eiseniibacteriota bacterium</name>
    <dbReference type="NCBI Taxonomy" id="2212470"/>
    <lineage>
        <taxon>Bacteria</taxon>
        <taxon>Candidatus Eiseniibacteriota</taxon>
    </lineage>
</organism>
<evidence type="ECO:0000313" key="8">
    <source>
        <dbReference type="EMBL" id="NNF08354.1"/>
    </source>
</evidence>
<dbReference type="Gene3D" id="3.40.50.200">
    <property type="entry name" value="Peptidase S8/S53 domain"/>
    <property type="match status" value="1"/>
</dbReference>
<evidence type="ECO:0000256" key="5">
    <source>
        <dbReference type="PROSITE-ProRule" id="PRU01240"/>
    </source>
</evidence>
<dbReference type="PROSITE" id="PS51892">
    <property type="entry name" value="SUBTILASE"/>
    <property type="match status" value="1"/>
</dbReference>
<feature type="domain" description="Peptidase S8/S53" evidence="7">
    <location>
        <begin position="98"/>
        <end position="384"/>
    </location>
</feature>
<feature type="active site" description="Charge relay system" evidence="5">
    <location>
        <position position="184"/>
    </location>
</feature>
<dbReference type="InterPro" id="IPR050131">
    <property type="entry name" value="Peptidase_S8_subtilisin-like"/>
</dbReference>
<evidence type="ECO:0000259" key="7">
    <source>
        <dbReference type="Pfam" id="PF00082"/>
    </source>
</evidence>
<dbReference type="SUPFAM" id="SSF52743">
    <property type="entry name" value="Subtilisin-like"/>
    <property type="match status" value="1"/>
</dbReference>
<evidence type="ECO:0000256" key="3">
    <source>
        <dbReference type="ARBA" id="ARBA00022801"/>
    </source>
</evidence>
<dbReference type="AlphaFoldDB" id="A0A7Y2EAQ3"/>
<dbReference type="PANTHER" id="PTHR43806">
    <property type="entry name" value="PEPTIDASE S8"/>
    <property type="match status" value="1"/>
</dbReference>
<dbReference type="InterPro" id="IPR000209">
    <property type="entry name" value="Peptidase_S8/S53_dom"/>
</dbReference>
<feature type="non-terminal residue" evidence="8">
    <location>
        <position position="1"/>
    </location>
</feature>
<proteinExistence type="inferred from homology"/>
<dbReference type="NCBIfam" id="TIGR04183">
    <property type="entry name" value="Por_Secre_tail"/>
    <property type="match status" value="1"/>
</dbReference>
<keyword evidence="4 5" id="KW-0720">Serine protease</keyword>